<accession>G7Q895</accession>
<sequence length="321" mass="34782">MRFFVSLLAAGSLLAGACGASAQAKAPAAPAAQTAPATQAAESASFRPTEINFSGKLYSPVKLSVFLPYNAKITALSAQIGQKVKRGDVLATYEIPLETRMDEKTRLSPANIKELEYKMAAADKEIDRLSAKGRELEAMSQRNMASQQSLSMNAKEIEVFRKEKSSIGEQLSLARELLSDRVELAEDRFGKGAGVGKVPKDGIVKAPTDGYVMWMNPELRNGVKLAKESELFQVGSINPMIIRAQVHEIEAQKLKEGEAAEVVFDSLPGKKYAASVSRIPWAPMAATLQQPSYYEVELTIPNPGLELKEGLKGQITIQPGK</sequence>
<dbReference type="HOGENOM" id="CLU_075031_0_0_7"/>
<feature type="domain" description="YknX-like beta-barrel" evidence="3">
    <location>
        <begin position="240"/>
        <end position="317"/>
    </location>
</feature>
<evidence type="ECO:0000259" key="3">
    <source>
        <dbReference type="Pfam" id="PF25990"/>
    </source>
</evidence>
<dbReference type="Pfam" id="PF25990">
    <property type="entry name" value="Beta-barrel_YknX"/>
    <property type="match status" value="1"/>
</dbReference>
<feature type="signal peptide" evidence="2">
    <location>
        <begin position="1"/>
        <end position="22"/>
    </location>
</feature>
<dbReference type="PANTHER" id="PTHR30469">
    <property type="entry name" value="MULTIDRUG RESISTANCE PROTEIN MDTA"/>
    <property type="match status" value="1"/>
</dbReference>
<protein>
    <recommendedName>
        <fullName evidence="3">YknX-like beta-barrel domain-containing protein</fullName>
    </recommendedName>
</protein>
<dbReference type="RefSeq" id="WP_009181492.1">
    <property type="nucleotide sequence ID" value="NZ_CM001368.1"/>
</dbReference>
<dbReference type="STRING" id="694327.DFW101_2103"/>
<dbReference type="OrthoDB" id="5448083at2"/>
<evidence type="ECO:0000256" key="1">
    <source>
        <dbReference type="SAM" id="Coils"/>
    </source>
</evidence>
<dbReference type="Gene3D" id="2.40.30.170">
    <property type="match status" value="1"/>
</dbReference>
<dbReference type="Proteomes" id="UP000004662">
    <property type="component" value="Chromosome"/>
</dbReference>
<dbReference type="AlphaFoldDB" id="G7Q895"/>
<keyword evidence="2" id="KW-0732">Signal</keyword>
<dbReference type="PROSITE" id="PS51257">
    <property type="entry name" value="PROKAR_LIPOPROTEIN"/>
    <property type="match status" value="1"/>
</dbReference>
<feature type="chain" id="PRO_5003503292" description="YknX-like beta-barrel domain-containing protein" evidence="2">
    <location>
        <begin position="23"/>
        <end position="321"/>
    </location>
</feature>
<organism evidence="4 5">
    <name type="scientific">Solidesulfovibrio carbinoliphilus subsp. oakridgensis</name>
    <dbReference type="NCBI Taxonomy" id="694327"/>
    <lineage>
        <taxon>Bacteria</taxon>
        <taxon>Pseudomonadati</taxon>
        <taxon>Thermodesulfobacteriota</taxon>
        <taxon>Desulfovibrionia</taxon>
        <taxon>Desulfovibrionales</taxon>
        <taxon>Desulfovibrionaceae</taxon>
        <taxon>Solidesulfovibrio</taxon>
    </lineage>
</organism>
<gene>
    <name evidence="4" type="ORF">DFW101_2103</name>
</gene>
<feature type="coiled-coil region" evidence="1">
    <location>
        <begin position="112"/>
        <end position="139"/>
    </location>
</feature>
<dbReference type="GO" id="GO:0015562">
    <property type="term" value="F:efflux transmembrane transporter activity"/>
    <property type="evidence" value="ECO:0007669"/>
    <property type="project" value="TreeGrafter"/>
</dbReference>
<name>G7Q895_9BACT</name>
<dbReference type="EMBL" id="CM001368">
    <property type="protein sequence ID" value="EHJ48109.1"/>
    <property type="molecule type" value="Genomic_DNA"/>
</dbReference>
<evidence type="ECO:0000256" key="2">
    <source>
        <dbReference type="SAM" id="SignalP"/>
    </source>
</evidence>
<keyword evidence="1" id="KW-0175">Coiled coil</keyword>
<evidence type="ECO:0000313" key="5">
    <source>
        <dbReference type="Proteomes" id="UP000004662"/>
    </source>
</evidence>
<dbReference type="GO" id="GO:1990281">
    <property type="term" value="C:efflux pump complex"/>
    <property type="evidence" value="ECO:0007669"/>
    <property type="project" value="TreeGrafter"/>
</dbReference>
<proteinExistence type="predicted"/>
<evidence type="ECO:0000313" key="4">
    <source>
        <dbReference type="EMBL" id="EHJ48109.1"/>
    </source>
</evidence>
<dbReference type="eggNOG" id="COG0845">
    <property type="taxonomic scope" value="Bacteria"/>
</dbReference>
<dbReference type="InterPro" id="IPR058636">
    <property type="entry name" value="Beta-barrel_YknX"/>
</dbReference>
<keyword evidence="5" id="KW-1185">Reference proteome</keyword>
<reference evidence="5" key="1">
    <citation type="journal article" date="2015" name="Genome Announc.">
        <title>High-Quality Draft Genome Sequence of Desulfovibrio carbinoliphilus FW-101-2B, an Organic Acid-Oxidizing Sulfate-Reducing Bacterium Isolated from Uranium(VI)-Contaminated Groundwater.</title>
        <authorList>
            <person name="Ramsay B.D."/>
            <person name="Hwang C."/>
            <person name="Woo H.L."/>
            <person name="Carroll S.L."/>
            <person name="Lucas S."/>
            <person name="Han J."/>
            <person name="Lapidus A.L."/>
            <person name="Cheng J.F."/>
            <person name="Goodwin L.A."/>
            <person name="Pitluck S."/>
            <person name="Peters L."/>
            <person name="Chertkov O."/>
            <person name="Held B."/>
            <person name="Detter J.C."/>
            <person name="Han C.S."/>
            <person name="Tapia R."/>
            <person name="Land M.L."/>
            <person name="Hauser L.J."/>
            <person name="Kyrpides N.C."/>
            <person name="Ivanova N.N."/>
            <person name="Mikhailova N."/>
            <person name="Pagani I."/>
            <person name="Woyke T."/>
            <person name="Arkin A.P."/>
            <person name="Dehal P."/>
            <person name="Chivian D."/>
            <person name="Criddle C.S."/>
            <person name="Wu W."/>
            <person name="Chakraborty R."/>
            <person name="Hazen T.C."/>
            <person name="Fields M.W."/>
        </authorList>
    </citation>
    <scope>NUCLEOTIDE SEQUENCE [LARGE SCALE GENOMIC DNA]</scope>
    <source>
        <strain evidence="5">FW-101-2B</strain>
    </source>
</reference>